<evidence type="ECO:0000313" key="2">
    <source>
        <dbReference type="EMBL" id="KAJ8386534.1"/>
    </source>
</evidence>
<dbReference type="EMBL" id="JAINUG010000227">
    <property type="protein sequence ID" value="KAJ8386534.1"/>
    <property type="molecule type" value="Genomic_DNA"/>
</dbReference>
<proteinExistence type="predicted"/>
<evidence type="ECO:0000256" key="1">
    <source>
        <dbReference type="SAM" id="MobiDB-lite"/>
    </source>
</evidence>
<name>A0AAD7W894_9TELE</name>
<sequence>MCENSLKDLPSVRIRGLQQSALSHAGESKVPGNAFLSPPPQPPAPPAVHSGYISSRTFPDVLSSGSRGRGVFGRRLDSWKCSRQPLQGSSMPETTPLPFPGGAKGFQTVAGMPPQAGAQLATVSPSEEGFRRGDPACLGCPHWCAVLRCDGQAAQPVGCRRPVAPVRLARSPTLQFGPPRRPNRRTGYTMWPKLGTLNVPS</sequence>
<dbReference type="Proteomes" id="UP001221898">
    <property type="component" value="Unassembled WGS sequence"/>
</dbReference>
<dbReference type="AlphaFoldDB" id="A0AAD7W894"/>
<reference evidence="2" key="1">
    <citation type="journal article" date="2023" name="Science">
        <title>Genome structures resolve the early diversification of teleost fishes.</title>
        <authorList>
            <person name="Parey E."/>
            <person name="Louis A."/>
            <person name="Montfort J."/>
            <person name="Bouchez O."/>
            <person name="Roques C."/>
            <person name="Iampietro C."/>
            <person name="Lluch J."/>
            <person name="Castinel A."/>
            <person name="Donnadieu C."/>
            <person name="Desvignes T."/>
            <person name="Floi Bucao C."/>
            <person name="Jouanno E."/>
            <person name="Wen M."/>
            <person name="Mejri S."/>
            <person name="Dirks R."/>
            <person name="Jansen H."/>
            <person name="Henkel C."/>
            <person name="Chen W.J."/>
            <person name="Zahm M."/>
            <person name="Cabau C."/>
            <person name="Klopp C."/>
            <person name="Thompson A.W."/>
            <person name="Robinson-Rechavi M."/>
            <person name="Braasch I."/>
            <person name="Lecointre G."/>
            <person name="Bobe J."/>
            <person name="Postlethwait J.H."/>
            <person name="Berthelot C."/>
            <person name="Roest Crollius H."/>
            <person name="Guiguen Y."/>
        </authorList>
    </citation>
    <scope>NUCLEOTIDE SEQUENCE</scope>
    <source>
        <strain evidence="2">NC1722</strain>
    </source>
</reference>
<evidence type="ECO:0000313" key="3">
    <source>
        <dbReference type="Proteomes" id="UP001221898"/>
    </source>
</evidence>
<protein>
    <submittedName>
        <fullName evidence="2">Uncharacterized protein</fullName>
    </submittedName>
</protein>
<keyword evidence="3" id="KW-1185">Reference proteome</keyword>
<feature type="region of interest" description="Disordered" evidence="1">
    <location>
        <begin position="22"/>
        <end position="51"/>
    </location>
</feature>
<feature type="compositionally biased region" description="Pro residues" evidence="1">
    <location>
        <begin position="37"/>
        <end position="46"/>
    </location>
</feature>
<organism evidence="2 3">
    <name type="scientific">Aldrovandia affinis</name>
    <dbReference type="NCBI Taxonomy" id="143900"/>
    <lineage>
        <taxon>Eukaryota</taxon>
        <taxon>Metazoa</taxon>
        <taxon>Chordata</taxon>
        <taxon>Craniata</taxon>
        <taxon>Vertebrata</taxon>
        <taxon>Euteleostomi</taxon>
        <taxon>Actinopterygii</taxon>
        <taxon>Neopterygii</taxon>
        <taxon>Teleostei</taxon>
        <taxon>Notacanthiformes</taxon>
        <taxon>Halosauridae</taxon>
        <taxon>Aldrovandia</taxon>
    </lineage>
</organism>
<gene>
    <name evidence="2" type="ORF">AAFF_G00170040</name>
</gene>
<accession>A0AAD7W894</accession>
<comment type="caution">
    <text evidence="2">The sequence shown here is derived from an EMBL/GenBank/DDBJ whole genome shotgun (WGS) entry which is preliminary data.</text>
</comment>